<evidence type="ECO:0000313" key="2">
    <source>
        <dbReference type="Proteomes" id="UP000604825"/>
    </source>
</evidence>
<reference evidence="1" key="1">
    <citation type="submission" date="2020-10" db="EMBL/GenBank/DDBJ databases">
        <authorList>
            <person name="Han B."/>
            <person name="Lu T."/>
            <person name="Zhao Q."/>
            <person name="Huang X."/>
            <person name="Zhao Y."/>
        </authorList>
    </citation>
    <scope>NUCLEOTIDE SEQUENCE</scope>
</reference>
<name>A0A811PMF8_9POAL</name>
<dbReference type="AlphaFoldDB" id="A0A811PMF8"/>
<evidence type="ECO:0000313" key="1">
    <source>
        <dbReference type="EMBL" id="CAD6246679.1"/>
    </source>
</evidence>
<organism evidence="1 2">
    <name type="scientific">Miscanthus lutarioriparius</name>
    <dbReference type="NCBI Taxonomy" id="422564"/>
    <lineage>
        <taxon>Eukaryota</taxon>
        <taxon>Viridiplantae</taxon>
        <taxon>Streptophyta</taxon>
        <taxon>Embryophyta</taxon>
        <taxon>Tracheophyta</taxon>
        <taxon>Spermatophyta</taxon>
        <taxon>Magnoliopsida</taxon>
        <taxon>Liliopsida</taxon>
        <taxon>Poales</taxon>
        <taxon>Poaceae</taxon>
        <taxon>PACMAD clade</taxon>
        <taxon>Panicoideae</taxon>
        <taxon>Andropogonodae</taxon>
        <taxon>Andropogoneae</taxon>
        <taxon>Saccharinae</taxon>
        <taxon>Miscanthus</taxon>
    </lineage>
</organism>
<accession>A0A811PMF8</accession>
<keyword evidence="2" id="KW-1185">Reference proteome</keyword>
<dbReference type="EMBL" id="CAJGYO010000007">
    <property type="protein sequence ID" value="CAD6246679.1"/>
    <property type="molecule type" value="Genomic_DNA"/>
</dbReference>
<dbReference type="Proteomes" id="UP000604825">
    <property type="component" value="Unassembled WGS sequence"/>
</dbReference>
<comment type="caution">
    <text evidence="1">The sequence shown here is derived from an EMBL/GenBank/DDBJ whole genome shotgun (WGS) entry which is preliminary data.</text>
</comment>
<gene>
    <name evidence="1" type="ORF">NCGR_LOCUS30925</name>
</gene>
<dbReference type="OrthoDB" id="677097at2759"/>
<sequence length="137" mass="15751">MQKFLKKEQAGSHLLYAHDDRNSNWNTYLAEDAREIALHTHKLGLGVTPEIATKCCLYLLSLKNQVKKMIEYNWATHAYSYWVCDGIIGGGQDNQTWEVAHALQQHIRLEDYSSNTELMGPVNRLDLSSKQWISITE</sequence>
<proteinExistence type="predicted"/>
<protein>
    <submittedName>
        <fullName evidence="1">Uncharacterized protein</fullName>
    </submittedName>
</protein>